<dbReference type="AlphaFoldDB" id="A0AA36G7T6"/>
<keyword evidence="4" id="KW-1185">Reference proteome</keyword>
<dbReference type="PANTHER" id="PTHR15921:SF3">
    <property type="entry name" value="PRE-MRNA CLEAVAGE COMPLEX 2 PROTEIN PCF11"/>
    <property type="match status" value="1"/>
</dbReference>
<name>A0AA36G7T6_9BILA</name>
<dbReference type="Pfam" id="PF04818">
    <property type="entry name" value="CID"/>
    <property type="match status" value="1"/>
</dbReference>
<dbReference type="SMART" id="SM00582">
    <property type="entry name" value="RPR"/>
    <property type="match status" value="1"/>
</dbReference>
<dbReference type="GO" id="GO:0031124">
    <property type="term" value="P:mRNA 3'-end processing"/>
    <property type="evidence" value="ECO:0007669"/>
    <property type="project" value="InterPro"/>
</dbReference>
<feature type="non-terminal residue" evidence="3">
    <location>
        <position position="741"/>
    </location>
</feature>
<dbReference type="EMBL" id="CATQJA010002664">
    <property type="protein sequence ID" value="CAJ0582440.1"/>
    <property type="molecule type" value="Genomic_DNA"/>
</dbReference>
<dbReference type="InterPro" id="IPR045154">
    <property type="entry name" value="PCF11-like"/>
</dbReference>
<organism evidence="3 4">
    <name type="scientific">Mesorhabditis spiculigera</name>
    <dbReference type="NCBI Taxonomy" id="96644"/>
    <lineage>
        <taxon>Eukaryota</taxon>
        <taxon>Metazoa</taxon>
        <taxon>Ecdysozoa</taxon>
        <taxon>Nematoda</taxon>
        <taxon>Chromadorea</taxon>
        <taxon>Rhabditida</taxon>
        <taxon>Rhabditina</taxon>
        <taxon>Rhabditomorpha</taxon>
        <taxon>Rhabditoidea</taxon>
        <taxon>Rhabditidae</taxon>
        <taxon>Mesorhabditinae</taxon>
        <taxon>Mesorhabditis</taxon>
    </lineage>
</organism>
<dbReference type="CDD" id="cd16982">
    <property type="entry name" value="CID_Pcf11"/>
    <property type="match status" value="1"/>
</dbReference>
<dbReference type="Pfam" id="PF21936">
    <property type="entry name" value="Pcf11_C"/>
    <property type="match status" value="1"/>
</dbReference>
<dbReference type="GO" id="GO:0003729">
    <property type="term" value="F:mRNA binding"/>
    <property type="evidence" value="ECO:0007669"/>
    <property type="project" value="InterPro"/>
</dbReference>
<feature type="compositionally biased region" description="Polar residues" evidence="1">
    <location>
        <begin position="212"/>
        <end position="232"/>
    </location>
</feature>
<evidence type="ECO:0000313" key="3">
    <source>
        <dbReference type="EMBL" id="CAJ0582440.1"/>
    </source>
</evidence>
<dbReference type="InterPro" id="IPR047415">
    <property type="entry name" value="Pcf11_CID"/>
</dbReference>
<evidence type="ECO:0000313" key="4">
    <source>
        <dbReference type="Proteomes" id="UP001177023"/>
    </source>
</evidence>
<dbReference type="SUPFAM" id="SSF48464">
    <property type="entry name" value="ENTH/VHS domain"/>
    <property type="match status" value="1"/>
</dbReference>
<dbReference type="InterPro" id="IPR006569">
    <property type="entry name" value="CID_dom"/>
</dbReference>
<feature type="compositionally biased region" description="Low complexity" evidence="1">
    <location>
        <begin position="132"/>
        <end position="148"/>
    </location>
</feature>
<dbReference type="GO" id="GO:0005737">
    <property type="term" value="C:cytoplasm"/>
    <property type="evidence" value="ECO:0007669"/>
    <property type="project" value="TreeGrafter"/>
</dbReference>
<evidence type="ECO:0000256" key="1">
    <source>
        <dbReference type="SAM" id="MobiDB-lite"/>
    </source>
</evidence>
<dbReference type="Gene3D" id="1.25.40.90">
    <property type="match status" value="1"/>
</dbReference>
<dbReference type="InterPro" id="IPR054127">
    <property type="entry name" value="Pcf11_C"/>
</dbReference>
<dbReference type="PANTHER" id="PTHR15921">
    <property type="entry name" value="PRE-MRNA CLEAVAGE COMPLEX II"/>
    <property type="match status" value="1"/>
</dbReference>
<proteinExistence type="predicted"/>
<evidence type="ECO:0000259" key="2">
    <source>
        <dbReference type="PROSITE" id="PS51391"/>
    </source>
</evidence>
<dbReference type="InterPro" id="IPR008942">
    <property type="entry name" value="ENTH_VHS"/>
</dbReference>
<feature type="region of interest" description="Disordered" evidence="1">
    <location>
        <begin position="261"/>
        <end position="280"/>
    </location>
</feature>
<dbReference type="PROSITE" id="PS51391">
    <property type="entry name" value="CID"/>
    <property type="match status" value="1"/>
</dbReference>
<accession>A0AA36G7T6</accession>
<feature type="region of interest" description="Disordered" evidence="1">
    <location>
        <begin position="131"/>
        <end position="252"/>
    </location>
</feature>
<dbReference type="GO" id="GO:0000993">
    <property type="term" value="F:RNA polymerase II complex binding"/>
    <property type="evidence" value="ECO:0007669"/>
    <property type="project" value="InterPro"/>
</dbReference>
<gene>
    <name evidence="3" type="ORF">MSPICULIGERA_LOCUS20571</name>
</gene>
<protein>
    <recommendedName>
        <fullName evidence="2">CID domain-containing protein</fullName>
    </recommendedName>
</protein>
<comment type="caution">
    <text evidence="3">The sequence shown here is derived from an EMBL/GenBank/DDBJ whole genome shotgun (WGS) entry which is preliminary data.</text>
</comment>
<feature type="domain" description="CID" evidence="2">
    <location>
        <begin position="1"/>
        <end position="126"/>
    </location>
</feature>
<feature type="region of interest" description="Disordered" evidence="1">
    <location>
        <begin position="711"/>
        <end position="741"/>
    </location>
</feature>
<dbReference type="Proteomes" id="UP001177023">
    <property type="component" value="Unassembled WGS sequence"/>
</dbReference>
<sequence>MAEEFRTVLGELRDNNRMRINLLTMLAEENQSEAAAIVQIIRDRIETVRSEQRLPILYVIDCILKNIESSNFQQHFPKIIVEVFCTTFVGANEHVRTGLFNLRRTWGDFFEKDKLYELDMKVKELDPAWPFPLSQAQPQATQPSAAPAGNRDKTRADRAGTSQQPPAAPKVQKKPEPVKPRPPPSMQAPKKSILKQPKPEPVDEDYDRFDGSSATKRSLDESAQNDPRQQASAGELGPRAPKRPFSQSTAPRSNLTLVLPLLSSAPGPSHPDETAHHSIHRARQHFNTRTNSPHLHNLPLGEPQDVKPFLGPVAHHEGVHGHLQDVKPSPIQHQAFAPNDPRAPQIHQWPKSNSPSSTSPAQIVLEEIKFEGVPENNRIFFDGKAYEMYHLAFGESKKVLIDGDEHTIRFGGPSKELFMGDYAFKGTFGGPPIFATINGVRHEIRLGGPAPEVKVEPTPAYELARHLNFARKPAPAPPVAAPQPEGTHMTGDGKIHLSDYLKYILRTCKQQQPSQPVLDESQMPIPTGPVRRPHPPNLKSFNVHNFKICYDSVIADLHDKANCCPKCGIKKDIFFGDGFNRHIESHVRENLQREGKKSVIKQRAWYMGKDAWVHDPGYDEQETEKEAEKDAEKEPAKKGYVPVILAAGDTGKKECFACRDSFKRVFDDEEEVWMLKDCVISQGRYFHESCVYEVQEAKVITLDTTIESEMDTLNTTSGTDDMDDADIKDADNAQEPGSSSQ</sequence>
<dbReference type="GO" id="GO:0006369">
    <property type="term" value="P:termination of RNA polymerase II transcription"/>
    <property type="evidence" value="ECO:0007669"/>
    <property type="project" value="InterPro"/>
</dbReference>
<reference evidence="3" key="1">
    <citation type="submission" date="2023-06" db="EMBL/GenBank/DDBJ databases">
        <authorList>
            <person name="Delattre M."/>
        </authorList>
    </citation>
    <scope>NUCLEOTIDE SEQUENCE</scope>
    <source>
        <strain evidence="3">AF72</strain>
    </source>
</reference>
<dbReference type="GO" id="GO:0005849">
    <property type="term" value="C:mRNA cleavage factor complex"/>
    <property type="evidence" value="ECO:0007669"/>
    <property type="project" value="TreeGrafter"/>
</dbReference>